<name>A0A6G0VYD8_APHCR</name>
<dbReference type="InterPro" id="IPR006580">
    <property type="entry name" value="Znf_TTF"/>
</dbReference>
<dbReference type="InterPro" id="IPR012337">
    <property type="entry name" value="RNaseH-like_sf"/>
</dbReference>
<gene>
    <name evidence="2" type="ORF">FWK35_00034325</name>
</gene>
<evidence type="ECO:0000313" key="2">
    <source>
        <dbReference type="EMBL" id="KAF0711333.1"/>
    </source>
</evidence>
<dbReference type="InterPro" id="IPR025398">
    <property type="entry name" value="DUF4371"/>
</dbReference>
<reference evidence="2 3" key="1">
    <citation type="submission" date="2019-08" db="EMBL/GenBank/DDBJ databases">
        <title>Whole genome of Aphis craccivora.</title>
        <authorList>
            <person name="Voronova N.V."/>
            <person name="Shulinski R.S."/>
            <person name="Bandarenka Y.V."/>
            <person name="Zhorov D.G."/>
            <person name="Warner D."/>
        </authorList>
    </citation>
    <scope>NUCLEOTIDE SEQUENCE [LARGE SCALE GENOMIC DNA]</scope>
    <source>
        <strain evidence="2">180601</strain>
        <tissue evidence="2">Whole Body</tissue>
    </source>
</reference>
<dbReference type="SMART" id="SM00597">
    <property type="entry name" value="ZnF_TTF"/>
    <property type="match status" value="1"/>
</dbReference>
<dbReference type="AlphaFoldDB" id="A0A6G0VYD8"/>
<sequence length="656" mass="75745">MLYPYLYFGYQRDPAKGEKQAYINLTMQLGPYQPVNISFPRTSGRTFRQEWYKSYEWLEYSQELDSAFCFYCRAFPTVGMETAFVSCGFKKWGKANQRFSIHQKSNSHKEAFCKVNGYKQSISSSGNIIGLIDKNHSKVVSDNRNYLKNILETLLYCAKQGIAIRGHEEDSKSINKGNFIELLTLRAKDNNLIQRYYLDKEKSFNYVHHSYLNMFLTYMSDYILKSIISEILSAGIFSILIDETQDLSRHEQVSVFIRYVNNLEPKEVKENSLAVYLHCYAHILNLCLVDLAKQITCVRNMFGTLRTLYSFIGASSKRFSVFEQMLSSDVGPKTLKTLCDTRWSCRYEALRSVFHNLTAVIDTLAEIAESDRECGSDAAALLKSIQTFEFIFSLILLEDTNILSKYLQSSTLNYGLVSQMVKETIRSFEELRTDENFQKVWDKAAIISESGFSQPKLPRIKSIPLKLGGGKKQTLQTVQDHFRTNVFYGIIDTVIMCMNSKFKENDLSLLNSMNNVLFNESPSNQSIEEVCNTYKVESNDLSNEIKILNRLFINHECNSIIKKINYIKSNDIQTGFPSYTNILKIFLTIPTNTASNERSFSALRRLKTYLRVTMNQERLSSLAVLYIQKEYPIDYDYIIDKFDAEASIRGRRLTQK</sequence>
<proteinExistence type="predicted"/>
<evidence type="ECO:0000313" key="3">
    <source>
        <dbReference type="Proteomes" id="UP000478052"/>
    </source>
</evidence>
<dbReference type="OrthoDB" id="6602708at2759"/>
<accession>A0A6G0VYD8</accession>
<dbReference type="PANTHER" id="PTHR45749:SF21">
    <property type="entry name" value="DUF4371 DOMAIN-CONTAINING PROTEIN"/>
    <property type="match status" value="1"/>
</dbReference>
<keyword evidence="3" id="KW-1185">Reference proteome</keyword>
<comment type="caution">
    <text evidence="2">The sequence shown here is derived from an EMBL/GenBank/DDBJ whole genome shotgun (WGS) entry which is preliminary data.</text>
</comment>
<dbReference type="SUPFAM" id="SSF53098">
    <property type="entry name" value="Ribonuclease H-like"/>
    <property type="match status" value="1"/>
</dbReference>
<feature type="domain" description="TTF-type" evidence="1">
    <location>
        <begin position="43"/>
        <end position="138"/>
    </location>
</feature>
<dbReference type="InterPro" id="IPR008906">
    <property type="entry name" value="HATC_C_dom"/>
</dbReference>
<organism evidence="2 3">
    <name type="scientific">Aphis craccivora</name>
    <name type="common">Cowpea aphid</name>
    <dbReference type="NCBI Taxonomy" id="307492"/>
    <lineage>
        <taxon>Eukaryota</taxon>
        <taxon>Metazoa</taxon>
        <taxon>Ecdysozoa</taxon>
        <taxon>Arthropoda</taxon>
        <taxon>Hexapoda</taxon>
        <taxon>Insecta</taxon>
        <taxon>Pterygota</taxon>
        <taxon>Neoptera</taxon>
        <taxon>Paraneoptera</taxon>
        <taxon>Hemiptera</taxon>
        <taxon>Sternorrhyncha</taxon>
        <taxon>Aphidomorpha</taxon>
        <taxon>Aphidoidea</taxon>
        <taxon>Aphididae</taxon>
        <taxon>Aphidini</taxon>
        <taxon>Aphis</taxon>
        <taxon>Aphis</taxon>
    </lineage>
</organism>
<protein>
    <recommendedName>
        <fullName evidence="1">TTF-type domain-containing protein</fullName>
    </recommendedName>
</protein>
<dbReference type="Pfam" id="PF05699">
    <property type="entry name" value="Dimer_Tnp_hAT"/>
    <property type="match status" value="1"/>
</dbReference>
<dbReference type="PANTHER" id="PTHR45749">
    <property type="match status" value="1"/>
</dbReference>
<dbReference type="EMBL" id="VUJU01011296">
    <property type="protein sequence ID" value="KAF0711333.1"/>
    <property type="molecule type" value="Genomic_DNA"/>
</dbReference>
<evidence type="ECO:0000259" key="1">
    <source>
        <dbReference type="SMART" id="SM00597"/>
    </source>
</evidence>
<dbReference type="Proteomes" id="UP000478052">
    <property type="component" value="Unassembled WGS sequence"/>
</dbReference>
<dbReference type="Pfam" id="PF14291">
    <property type="entry name" value="DUF4371"/>
    <property type="match status" value="1"/>
</dbReference>
<dbReference type="GO" id="GO:0046983">
    <property type="term" value="F:protein dimerization activity"/>
    <property type="evidence" value="ECO:0007669"/>
    <property type="project" value="InterPro"/>
</dbReference>